<keyword evidence="13" id="KW-1185">Reference proteome</keyword>
<protein>
    <submittedName>
        <fullName evidence="12">Response regulator</fullName>
    </submittedName>
</protein>
<dbReference type="RefSeq" id="WP_139450839.1">
    <property type="nucleotide sequence ID" value="NZ_VDMB01000037.1"/>
</dbReference>
<gene>
    <name evidence="12" type="ORF">FIM25_15880</name>
</gene>
<evidence type="ECO:0000256" key="5">
    <source>
        <dbReference type="ARBA" id="ARBA00023015"/>
    </source>
</evidence>
<dbReference type="Proteomes" id="UP000321899">
    <property type="component" value="Unassembled WGS sequence"/>
</dbReference>
<dbReference type="FunFam" id="3.40.50.2300:FF:000001">
    <property type="entry name" value="DNA-binding response regulator PhoB"/>
    <property type="match status" value="1"/>
</dbReference>
<sequence>MGLHPQNSFHPEDRLSQQKIFIVEDDARLATLISEYLGQNGYRTQIIPRGDLAIIQISTSKPDLVILDLMLPGQDGLSVCREIRKNYQGPVLILTAREDEMDEVAALEMGADDYVKKPVVPRVLLARIRALFRRNSSGSAPEGGASSLTFGSLHMDLASRSVFLENRPVELSTVEFSLLSFLASHAGEVLSREKILASLRGISYDGLDRSVDMYISRLRKKLGDHGSRPCRIKTVWGEGYLFARDAW</sequence>
<dbReference type="EMBL" id="VDMB01000037">
    <property type="protein sequence ID" value="TYT73288.1"/>
    <property type="molecule type" value="Genomic_DNA"/>
</dbReference>
<dbReference type="GO" id="GO:0000156">
    <property type="term" value="F:phosphorelay response regulator activity"/>
    <property type="evidence" value="ECO:0007669"/>
    <property type="project" value="TreeGrafter"/>
</dbReference>
<dbReference type="Gene3D" id="1.10.10.10">
    <property type="entry name" value="Winged helix-like DNA-binding domain superfamily/Winged helix DNA-binding domain"/>
    <property type="match status" value="1"/>
</dbReference>
<evidence type="ECO:0000259" key="11">
    <source>
        <dbReference type="PROSITE" id="PS51755"/>
    </source>
</evidence>
<dbReference type="PANTHER" id="PTHR48111:SF47">
    <property type="entry name" value="TRANSCRIPTIONAL REGULATORY PROTEIN RSTA"/>
    <property type="match status" value="1"/>
</dbReference>
<proteinExistence type="predicted"/>
<dbReference type="GO" id="GO:0032993">
    <property type="term" value="C:protein-DNA complex"/>
    <property type="evidence" value="ECO:0007669"/>
    <property type="project" value="TreeGrafter"/>
</dbReference>
<keyword evidence="2" id="KW-0963">Cytoplasm</keyword>
<dbReference type="SUPFAM" id="SSF52172">
    <property type="entry name" value="CheY-like"/>
    <property type="match status" value="1"/>
</dbReference>
<keyword evidence="4" id="KW-0902">Two-component regulatory system</keyword>
<name>A0A5S5MC26_9BACT</name>
<dbReference type="PROSITE" id="PS50110">
    <property type="entry name" value="RESPONSE_REGULATORY"/>
    <property type="match status" value="1"/>
</dbReference>
<dbReference type="GO" id="GO:0006355">
    <property type="term" value="P:regulation of DNA-templated transcription"/>
    <property type="evidence" value="ECO:0007669"/>
    <property type="project" value="InterPro"/>
</dbReference>
<dbReference type="GO" id="GO:0000976">
    <property type="term" value="F:transcription cis-regulatory region binding"/>
    <property type="evidence" value="ECO:0007669"/>
    <property type="project" value="TreeGrafter"/>
</dbReference>
<dbReference type="SMART" id="SM00862">
    <property type="entry name" value="Trans_reg_C"/>
    <property type="match status" value="1"/>
</dbReference>
<dbReference type="Gene3D" id="3.40.50.2300">
    <property type="match status" value="1"/>
</dbReference>
<feature type="modified residue" description="4-aspartylphosphate" evidence="8">
    <location>
        <position position="68"/>
    </location>
</feature>
<dbReference type="InterPro" id="IPR001789">
    <property type="entry name" value="Sig_transdc_resp-reg_receiver"/>
</dbReference>
<comment type="subcellular location">
    <subcellularLocation>
        <location evidence="1">Cytoplasm</location>
    </subcellularLocation>
</comment>
<evidence type="ECO:0000256" key="6">
    <source>
        <dbReference type="ARBA" id="ARBA00023125"/>
    </source>
</evidence>
<evidence type="ECO:0000256" key="1">
    <source>
        <dbReference type="ARBA" id="ARBA00004496"/>
    </source>
</evidence>
<dbReference type="FunFam" id="1.10.10.10:FF:000099">
    <property type="entry name" value="Two-component system response regulator TorR"/>
    <property type="match status" value="1"/>
</dbReference>
<evidence type="ECO:0000256" key="3">
    <source>
        <dbReference type="ARBA" id="ARBA00022553"/>
    </source>
</evidence>
<dbReference type="Gene3D" id="6.10.250.690">
    <property type="match status" value="1"/>
</dbReference>
<evidence type="ECO:0000256" key="7">
    <source>
        <dbReference type="ARBA" id="ARBA00023163"/>
    </source>
</evidence>
<dbReference type="PROSITE" id="PS51755">
    <property type="entry name" value="OMPR_PHOB"/>
    <property type="match status" value="1"/>
</dbReference>
<dbReference type="AlphaFoldDB" id="A0A5S5MC26"/>
<evidence type="ECO:0000256" key="9">
    <source>
        <dbReference type="PROSITE-ProRule" id="PRU01091"/>
    </source>
</evidence>
<evidence type="ECO:0000256" key="4">
    <source>
        <dbReference type="ARBA" id="ARBA00023012"/>
    </source>
</evidence>
<keyword evidence="5" id="KW-0805">Transcription regulation</keyword>
<evidence type="ECO:0000259" key="10">
    <source>
        <dbReference type="PROSITE" id="PS50110"/>
    </source>
</evidence>
<keyword evidence="3 8" id="KW-0597">Phosphoprotein</keyword>
<evidence type="ECO:0000313" key="12">
    <source>
        <dbReference type="EMBL" id="TYT73288.1"/>
    </source>
</evidence>
<feature type="domain" description="OmpR/PhoB-type" evidence="11">
    <location>
        <begin position="145"/>
        <end position="244"/>
    </location>
</feature>
<reference evidence="12 13" key="1">
    <citation type="submission" date="2019-06" db="EMBL/GenBank/DDBJ databases">
        <title>Desulfobotulus mexicanus sp. nov., a novel sulfate-reducing bacterium isolated from the sediment of an alkaline crater lake in Mexico.</title>
        <authorList>
            <person name="Hirschler-Rea A."/>
        </authorList>
    </citation>
    <scope>NUCLEOTIDE SEQUENCE [LARGE SCALE GENOMIC DNA]</scope>
    <source>
        <strain evidence="12 13">PAR22N</strain>
    </source>
</reference>
<dbReference type="SUPFAM" id="SSF46894">
    <property type="entry name" value="C-terminal effector domain of the bipartite response regulators"/>
    <property type="match status" value="1"/>
</dbReference>
<dbReference type="Pfam" id="PF00072">
    <property type="entry name" value="Response_reg"/>
    <property type="match status" value="1"/>
</dbReference>
<keyword evidence="7" id="KW-0804">Transcription</keyword>
<evidence type="ECO:0000256" key="2">
    <source>
        <dbReference type="ARBA" id="ARBA00022490"/>
    </source>
</evidence>
<keyword evidence="6 9" id="KW-0238">DNA-binding</keyword>
<feature type="DNA-binding region" description="OmpR/PhoB-type" evidence="9">
    <location>
        <begin position="145"/>
        <end position="244"/>
    </location>
</feature>
<dbReference type="SMART" id="SM00448">
    <property type="entry name" value="REC"/>
    <property type="match status" value="1"/>
</dbReference>
<comment type="caution">
    <text evidence="12">The sequence shown here is derived from an EMBL/GenBank/DDBJ whole genome shotgun (WGS) entry which is preliminary data.</text>
</comment>
<dbReference type="PANTHER" id="PTHR48111">
    <property type="entry name" value="REGULATOR OF RPOS"/>
    <property type="match status" value="1"/>
</dbReference>
<dbReference type="InterPro" id="IPR016032">
    <property type="entry name" value="Sig_transdc_resp-reg_C-effctor"/>
</dbReference>
<accession>A0A5S5MC26</accession>
<feature type="domain" description="Response regulatory" evidence="10">
    <location>
        <begin position="19"/>
        <end position="132"/>
    </location>
</feature>
<dbReference type="InterPro" id="IPR001867">
    <property type="entry name" value="OmpR/PhoB-type_DNA-bd"/>
</dbReference>
<dbReference type="CDD" id="cd00383">
    <property type="entry name" value="trans_reg_C"/>
    <property type="match status" value="1"/>
</dbReference>
<dbReference type="OrthoDB" id="9793321at2"/>
<dbReference type="Pfam" id="PF00486">
    <property type="entry name" value="Trans_reg_C"/>
    <property type="match status" value="1"/>
</dbReference>
<organism evidence="12 13">
    <name type="scientific">Desulfobotulus mexicanus</name>
    <dbReference type="NCBI Taxonomy" id="2586642"/>
    <lineage>
        <taxon>Bacteria</taxon>
        <taxon>Pseudomonadati</taxon>
        <taxon>Thermodesulfobacteriota</taxon>
        <taxon>Desulfobacteria</taxon>
        <taxon>Desulfobacterales</taxon>
        <taxon>Desulfobacteraceae</taxon>
        <taxon>Desulfobotulus</taxon>
    </lineage>
</organism>
<dbReference type="InterPro" id="IPR039420">
    <property type="entry name" value="WalR-like"/>
</dbReference>
<dbReference type="GO" id="GO:0005829">
    <property type="term" value="C:cytosol"/>
    <property type="evidence" value="ECO:0007669"/>
    <property type="project" value="TreeGrafter"/>
</dbReference>
<dbReference type="InterPro" id="IPR011006">
    <property type="entry name" value="CheY-like_superfamily"/>
</dbReference>
<evidence type="ECO:0000256" key="8">
    <source>
        <dbReference type="PROSITE-ProRule" id="PRU00169"/>
    </source>
</evidence>
<evidence type="ECO:0000313" key="13">
    <source>
        <dbReference type="Proteomes" id="UP000321899"/>
    </source>
</evidence>
<dbReference type="InterPro" id="IPR036388">
    <property type="entry name" value="WH-like_DNA-bd_sf"/>
</dbReference>